<dbReference type="EMBL" id="JATAAI010000029">
    <property type="protein sequence ID" value="KAK1736368.1"/>
    <property type="molecule type" value="Genomic_DNA"/>
</dbReference>
<dbReference type="PANTHER" id="PTHR43482:SF1">
    <property type="entry name" value="PROTEIN AST1-RELATED"/>
    <property type="match status" value="1"/>
</dbReference>
<evidence type="ECO:0000313" key="4">
    <source>
        <dbReference type="Proteomes" id="UP001224775"/>
    </source>
</evidence>
<dbReference type="PANTHER" id="PTHR43482">
    <property type="entry name" value="PROTEIN AST1-RELATED"/>
    <property type="match status" value="1"/>
</dbReference>
<dbReference type="InterPro" id="IPR013154">
    <property type="entry name" value="ADH-like_N"/>
</dbReference>
<evidence type="ECO:0000259" key="2">
    <source>
        <dbReference type="SMART" id="SM00829"/>
    </source>
</evidence>
<protein>
    <submittedName>
        <fullName evidence="3">Medium chain reductase/dehydrogenase (MDR)/zinc-dependent alcohol dehydrogenase-like family protein</fullName>
    </submittedName>
</protein>
<proteinExistence type="predicted"/>
<dbReference type="InterPro" id="IPR020843">
    <property type="entry name" value="ER"/>
</dbReference>
<dbReference type="GO" id="GO:0016491">
    <property type="term" value="F:oxidoreductase activity"/>
    <property type="evidence" value="ECO:0007669"/>
    <property type="project" value="InterPro"/>
</dbReference>
<feature type="region of interest" description="Disordered" evidence="1">
    <location>
        <begin position="60"/>
        <end position="94"/>
    </location>
</feature>
<dbReference type="SUPFAM" id="SSF50129">
    <property type="entry name" value="GroES-like"/>
    <property type="match status" value="1"/>
</dbReference>
<comment type="caution">
    <text evidence="3">The sequence shown here is derived from an EMBL/GenBank/DDBJ whole genome shotgun (WGS) entry which is preliminary data.</text>
</comment>
<keyword evidence="4" id="KW-1185">Reference proteome</keyword>
<sequence>MVATSKKASIKGALGRRRQKTAPPKTQGGDDTAELDRLVKEKIVSANNNKKWLKVKTALEETPRASNSSTRNWQETRGDECNDDGYSYSDESRDESALEHKSFDSCGSSTMGESLGHCGSSWDDEDQQENAFFEKSVKVETHQAVVKVLEHGNTQMLVLEANPTKGIPKCSEPDDVVIKVDCSTITLQDCMIRRGKWNDMQSLPFIPGSDIVGTITELGSPDLESRFRVGNLVAAVVPSGGNAKYAKVKAKELLLVPTGVDPVTALCISSTYVPAKQSLEAARSSGTPLTGANVLVIGANGPTALATIDLALLEGANVYATADKRHHDHLLSLGVKQCFPVNPLKWLPRLECKMDVVLDSVCLDGYESSAKALGPRGKLICTGMSATFTQGRIEGPLGIGDLRLLTASYQKARVKYRMHNACYYDKVESFKDQKAIYAQYFKYLCHIQAKGHFKPVVAARASLTMVSSLQKAIERGDTPYGVCVATPWLTREDL</sequence>
<feature type="compositionally biased region" description="Polar residues" evidence="1">
    <location>
        <begin position="64"/>
        <end position="73"/>
    </location>
</feature>
<name>A0AAD8XZM7_9STRA</name>
<dbReference type="InterPro" id="IPR052585">
    <property type="entry name" value="Lipid_raft_assoc_Zn_ADH"/>
</dbReference>
<dbReference type="AlphaFoldDB" id="A0AAD8XZM7"/>
<organism evidence="3 4">
    <name type="scientific">Skeletonema marinoi</name>
    <dbReference type="NCBI Taxonomy" id="267567"/>
    <lineage>
        <taxon>Eukaryota</taxon>
        <taxon>Sar</taxon>
        <taxon>Stramenopiles</taxon>
        <taxon>Ochrophyta</taxon>
        <taxon>Bacillariophyta</taxon>
        <taxon>Coscinodiscophyceae</taxon>
        <taxon>Thalassiosirophycidae</taxon>
        <taxon>Thalassiosirales</taxon>
        <taxon>Skeletonemataceae</taxon>
        <taxon>Skeletonema</taxon>
        <taxon>Skeletonema marinoi-dohrnii complex</taxon>
    </lineage>
</organism>
<gene>
    <name evidence="3" type="ORF">QTG54_012968</name>
</gene>
<dbReference type="InterPro" id="IPR011032">
    <property type="entry name" value="GroES-like_sf"/>
</dbReference>
<accession>A0AAD8XZM7</accession>
<feature type="domain" description="Enoyl reductase (ER)" evidence="2">
    <location>
        <begin position="152"/>
        <end position="457"/>
    </location>
</feature>
<evidence type="ECO:0000313" key="3">
    <source>
        <dbReference type="EMBL" id="KAK1736368.1"/>
    </source>
</evidence>
<dbReference type="Gene3D" id="3.40.50.720">
    <property type="entry name" value="NAD(P)-binding Rossmann-like Domain"/>
    <property type="match status" value="1"/>
</dbReference>
<dbReference type="InterPro" id="IPR036291">
    <property type="entry name" value="NAD(P)-bd_dom_sf"/>
</dbReference>
<dbReference type="Pfam" id="PF08240">
    <property type="entry name" value="ADH_N"/>
    <property type="match status" value="1"/>
</dbReference>
<dbReference type="Gene3D" id="3.90.180.10">
    <property type="entry name" value="Medium-chain alcohol dehydrogenases, catalytic domain"/>
    <property type="match status" value="1"/>
</dbReference>
<dbReference type="SMART" id="SM00829">
    <property type="entry name" value="PKS_ER"/>
    <property type="match status" value="1"/>
</dbReference>
<evidence type="ECO:0000256" key="1">
    <source>
        <dbReference type="SAM" id="MobiDB-lite"/>
    </source>
</evidence>
<feature type="region of interest" description="Disordered" evidence="1">
    <location>
        <begin position="1"/>
        <end position="34"/>
    </location>
</feature>
<reference evidence="3" key="1">
    <citation type="submission" date="2023-06" db="EMBL/GenBank/DDBJ databases">
        <title>Survivors Of The Sea: Transcriptome response of Skeletonema marinoi to long-term dormancy.</title>
        <authorList>
            <person name="Pinder M.I.M."/>
            <person name="Kourtchenko O."/>
            <person name="Robertson E.K."/>
            <person name="Larsson T."/>
            <person name="Maumus F."/>
            <person name="Osuna-Cruz C.M."/>
            <person name="Vancaester E."/>
            <person name="Stenow R."/>
            <person name="Vandepoele K."/>
            <person name="Ploug H."/>
            <person name="Bruchert V."/>
            <person name="Godhe A."/>
            <person name="Topel M."/>
        </authorList>
    </citation>
    <scope>NUCLEOTIDE SEQUENCE</scope>
    <source>
        <strain evidence="3">R05AC</strain>
    </source>
</reference>
<dbReference type="Proteomes" id="UP001224775">
    <property type="component" value="Unassembled WGS sequence"/>
</dbReference>
<dbReference type="SUPFAM" id="SSF51735">
    <property type="entry name" value="NAD(P)-binding Rossmann-fold domains"/>
    <property type="match status" value="1"/>
</dbReference>